<feature type="transmembrane region" description="Helical" evidence="1">
    <location>
        <begin position="93"/>
        <end position="115"/>
    </location>
</feature>
<evidence type="ECO:0000313" key="2">
    <source>
        <dbReference type="EMBL" id="WNZ28102.1"/>
    </source>
</evidence>
<keyword evidence="1" id="KW-0812">Transmembrane</keyword>
<reference evidence="2" key="1">
    <citation type="submission" date="2020-05" db="EMBL/GenBank/DDBJ databases">
        <authorList>
            <person name="Zhu T."/>
            <person name="Keshari N."/>
            <person name="Lu X."/>
        </authorList>
    </citation>
    <scope>NUCLEOTIDE SEQUENCE</scope>
    <source>
        <strain evidence="2">NK1-12</strain>
        <plasmid evidence="2">p1</plasmid>
    </source>
</reference>
<feature type="transmembrane region" description="Helical" evidence="1">
    <location>
        <begin position="127"/>
        <end position="149"/>
    </location>
</feature>
<keyword evidence="1" id="KW-0472">Membrane</keyword>
<accession>A0AA96WLL9</accession>
<dbReference type="EMBL" id="CP053588">
    <property type="protein sequence ID" value="WNZ28102.1"/>
    <property type="molecule type" value="Genomic_DNA"/>
</dbReference>
<protein>
    <submittedName>
        <fullName evidence="2">Uncharacterized protein</fullName>
    </submittedName>
</protein>
<gene>
    <name evidence="2" type="ORF">HJG54_34955</name>
</gene>
<feature type="transmembrane region" description="Helical" evidence="1">
    <location>
        <begin position="21"/>
        <end position="39"/>
    </location>
</feature>
<evidence type="ECO:0000256" key="1">
    <source>
        <dbReference type="SAM" id="Phobius"/>
    </source>
</evidence>
<proteinExistence type="predicted"/>
<keyword evidence="1" id="KW-1133">Transmembrane helix</keyword>
<keyword evidence="2" id="KW-0614">Plasmid</keyword>
<name>A0AA96WLL9_9CYAN</name>
<sequence length="157" mass="18234">MSNYRTVTRAFRWLNSPEWNVAIFAFLLSFFWEVQQMPFYQVPPELSCFGMIRNCTLATVGDVGIMLTSFWMVAAVSKSRQWVRQPDRRQIGIFTLIGVLITVIFEDLATRWLGIWTYADSMPTVPILGTGLLPLLMWLLIPPLTIWFVKRQLCPVR</sequence>
<dbReference type="AlphaFoldDB" id="A0AA96WLL9"/>
<dbReference type="RefSeq" id="WP_316437134.1">
    <property type="nucleotide sequence ID" value="NZ_CP053588.1"/>
</dbReference>
<geneLocation type="plasmid" evidence="2">
    <name>p1</name>
</geneLocation>
<organism evidence="2">
    <name type="scientific">Leptolyngbya sp. NK1-12</name>
    <dbReference type="NCBI Taxonomy" id="2547451"/>
    <lineage>
        <taxon>Bacteria</taxon>
        <taxon>Bacillati</taxon>
        <taxon>Cyanobacteriota</taxon>
        <taxon>Cyanophyceae</taxon>
        <taxon>Leptolyngbyales</taxon>
        <taxon>Leptolyngbyaceae</taxon>
        <taxon>Leptolyngbya group</taxon>
        <taxon>Leptolyngbya</taxon>
    </lineage>
</organism>
<feature type="transmembrane region" description="Helical" evidence="1">
    <location>
        <begin position="51"/>
        <end position="73"/>
    </location>
</feature>